<dbReference type="PANTHER" id="PTHR12937">
    <property type="entry name" value="VACUOLAR PROTEIN SORTING 28, ISOFORM 2 VPS28"/>
    <property type="match status" value="1"/>
</dbReference>
<dbReference type="InterPro" id="IPR017899">
    <property type="entry name" value="VPS28_C"/>
</dbReference>
<keyword evidence="2 5" id="KW-0813">Transport</keyword>
<comment type="function">
    <text evidence="5">Component of the ESCRT-I complex (endosomal sorting complex required for transport I), a regulator of vesicular trafficking process.</text>
</comment>
<dbReference type="PROSITE" id="PS51313">
    <property type="entry name" value="VPS28_N"/>
    <property type="match status" value="1"/>
</dbReference>
<keyword evidence="4 5" id="KW-0653">Protein transport</keyword>
<gene>
    <name evidence="11" type="ORF">QG37_06038</name>
</gene>
<dbReference type="InterPro" id="IPR038358">
    <property type="entry name" value="VPS28_N_sf"/>
</dbReference>
<feature type="compositionally biased region" description="Low complexity" evidence="8">
    <location>
        <begin position="1"/>
        <end position="18"/>
    </location>
</feature>
<dbReference type="PANTHER" id="PTHR12937:SF0">
    <property type="entry name" value="VACUOLAR PROTEIN SORTING-ASSOCIATED PROTEIN 28 HOMOLOG"/>
    <property type="match status" value="1"/>
</dbReference>
<evidence type="ECO:0000259" key="10">
    <source>
        <dbReference type="PROSITE" id="PS51313"/>
    </source>
</evidence>
<dbReference type="VEuPathDB" id="FungiDB:QG37_06038"/>
<feature type="region of interest" description="Disordered" evidence="8">
    <location>
        <begin position="1"/>
        <end position="23"/>
    </location>
</feature>
<dbReference type="InterPro" id="IPR037202">
    <property type="entry name" value="ESCRT_assembly_dom"/>
</dbReference>
<evidence type="ECO:0000256" key="5">
    <source>
        <dbReference type="PIRNR" id="PIRNR017535"/>
    </source>
</evidence>
<feature type="domain" description="VPS28 C-terminal" evidence="9">
    <location>
        <begin position="172"/>
        <end position="274"/>
    </location>
</feature>
<evidence type="ECO:0000313" key="11">
    <source>
        <dbReference type="EMBL" id="KND97639.1"/>
    </source>
</evidence>
<dbReference type="VEuPathDB" id="FungiDB:B9J08_002431"/>
<dbReference type="EMBL" id="LGST01000041">
    <property type="protein sequence ID" value="KND97639.1"/>
    <property type="molecule type" value="Genomic_DNA"/>
</dbReference>
<feature type="domain" description="VPS28 N-terminal" evidence="10">
    <location>
        <begin position="18"/>
        <end position="146"/>
    </location>
</feature>
<feature type="coiled-coil region" evidence="7">
    <location>
        <begin position="234"/>
        <end position="261"/>
    </location>
</feature>
<comment type="subcellular location">
    <subcellularLocation>
        <location evidence="1">Endosome</location>
    </subcellularLocation>
</comment>
<dbReference type="Gene3D" id="1.20.1440.200">
    <property type="match status" value="1"/>
</dbReference>
<evidence type="ECO:0000256" key="7">
    <source>
        <dbReference type="SAM" id="Coils"/>
    </source>
</evidence>
<dbReference type="AlphaFoldDB" id="A0A0L0NUH0"/>
<evidence type="ECO:0000256" key="3">
    <source>
        <dbReference type="ARBA" id="ARBA00022753"/>
    </source>
</evidence>
<dbReference type="VEuPathDB" id="FungiDB:CJI96_0004986"/>
<dbReference type="VEuPathDB" id="FungiDB:CJI97_001975"/>
<evidence type="ECO:0000256" key="1">
    <source>
        <dbReference type="ARBA" id="ARBA00004177"/>
    </source>
</evidence>
<reference evidence="12" key="1">
    <citation type="journal article" date="2015" name="BMC Genomics">
        <title>Draft genome of a commonly misdiagnosed multidrug resistant pathogen Candida auris.</title>
        <authorList>
            <person name="Chatterjee S."/>
            <person name="Alampalli S.V."/>
            <person name="Nageshan R.K."/>
            <person name="Chettiar S.T."/>
            <person name="Joshi S."/>
            <person name="Tatu U.S."/>
        </authorList>
    </citation>
    <scope>NUCLEOTIDE SEQUENCE [LARGE SCALE GENOMIC DNA]</scope>
    <source>
        <strain evidence="12">6684</strain>
    </source>
</reference>
<name>A0A0L0NUH0_CANAR</name>
<dbReference type="VEuPathDB" id="FungiDB:CJJ09_005520"/>
<dbReference type="InterPro" id="IPR037206">
    <property type="entry name" value="VPS28_C_sf"/>
</dbReference>
<dbReference type="GO" id="GO:0044877">
    <property type="term" value="F:protein-containing complex binding"/>
    <property type="evidence" value="ECO:0007669"/>
    <property type="project" value="TreeGrafter"/>
</dbReference>
<dbReference type="Proteomes" id="UP000037122">
    <property type="component" value="Unassembled WGS sequence"/>
</dbReference>
<protein>
    <recommendedName>
        <fullName evidence="5">Vacuolar protein sorting-associated protein 28</fullName>
    </recommendedName>
    <alternativeName>
        <fullName evidence="5">ESCRT-I complex subunit VPS28</fullName>
    </alternativeName>
</protein>
<dbReference type="SUPFAM" id="SSF140111">
    <property type="entry name" value="Endosomal sorting complex assembly domain"/>
    <property type="match status" value="1"/>
</dbReference>
<evidence type="ECO:0000256" key="4">
    <source>
        <dbReference type="ARBA" id="ARBA00022927"/>
    </source>
</evidence>
<dbReference type="SUPFAM" id="SSF140427">
    <property type="entry name" value="VPS28 C-terminal domain-like"/>
    <property type="match status" value="1"/>
</dbReference>
<dbReference type="Pfam" id="PF03997">
    <property type="entry name" value="VPS28"/>
    <property type="match status" value="1"/>
</dbReference>
<evidence type="ECO:0000256" key="6">
    <source>
        <dbReference type="PROSITE-ProRule" id="PRU00642"/>
    </source>
</evidence>
<comment type="caution">
    <text evidence="11">The sequence shown here is derived from an EMBL/GenBank/DDBJ whole genome shotgun (WGS) entry which is preliminary data.</text>
</comment>
<evidence type="ECO:0000256" key="8">
    <source>
        <dbReference type="SAM" id="MobiDB-lite"/>
    </source>
</evidence>
<evidence type="ECO:0000256" key="2">
    <source>
        <dbReference type="ARBA" id="ARBA00022448"/>
    </source>
</evidence>
<evidence type="ECO:0000313" key="12">
    <source>
        <dbReference type="Proteomes" id="UP000037122"/>
    </source>
</evidence>
<evidence type="ECO:0000259" key="9">
    <source>
        <dbReference type="PROSITE" id="PS51310"/>
    </source>
</evidence>
<dbReference type="PROSITE" id="PS51310">
    <property type="entry name" value="VPS28_C"/>
    <property type="match status" value="1"/>
</dbReference>
<organism evidence="11 12">
    <name type="scientific">Candidozyma auris</name>
    <name type="common">Yeast</name>
    <name type="synonym">Candida auris</name>
    <dbReference type="NCBI Taxonomy" id="498019"/>
    <lineage>
        <taxon>Eukaryota</taxon>
        <taxon>Fungi</taxon>
        <taxon>Dikarya</taxon>
        <taxon>Ascomycota</taxon>
        <taxon>Saccharomycotina</taxon>
        <taxon>Pichiomycetes</taxon>
        <taxon>Metschnikowiaceae</taxon>
        <taxon>Candidozyma</taxon>
    </lineage>
</organism>
<dbReference type="InterPro" id="IPR007143">
    <property type="entry name" value="Vps28"/>
</dbReference>
<proteinExistence type="inferred from homology"/>
<comment type="similarity">
    <text evidence="5 6">Belongs to the VPS28 family.</text>
</comment>
<accession>A0A0L0NUH0</accession>
<keyword evidence="3 5" id="KW-0967">Endosome</keyword>
<keyword evidence="7" id="KW-0175">Coiled coil</keyword>
<dbReference type="PIRSF" id="PIRSF017535">
    <property type="entry name" value="VPS28"/>
    <property type="match status" value="1"/>
</dbReference>
<dbReference type="GO" id="GO:0043328">
    <property type="term" value="P:protein transport to vacuole involved in ubiquitin-dependent protein catabolic process via the multivesicular body sorting pathway"/>
    <property type="evidence" value="ECO:0007669"/>
    <property type="project" value="TreeGrafter"/>
</dbReference>
<dbReference type="GO" id="GO:0000813">
    <property type="term" value="C:ESCRT I complex"/>
    <property type="evidence" value="ECO:0007669"/>
    <property type="project" value="UniProtKB-UniRule"/>
</dbReference>
<dbReference type="VEuPathDB" id="FungiDB:CJJ07_003696"/>
<dbReference type="Gene3D" id="1.20.120.1130">
    <property type="match status" value="1"/>
</dbReference>
<sequence length="274" mass="30430">MSGLPAYAPTATTSYTPADNPDVNSHQEFSKSSLFLTTIHKAVYESLCEIYSIATVLEMIENSYLKDYITDKEKYTSTVMRLINQYQMLVKSFGKTPTHKAVLSEILPGIEEDHSNILQLLQETFRLHVPLASERLTSGVPATIQQFHTVVESTSEHKGATSVAQALNSALALARLVAEATGSFITLMDALKLNYKTKAQLHPLLSDLVVSLNDLVLKDNDTTTPIDFPGKSKLVGWLIKLNNLEENQELAQEEIDQFLDELDGAYKGFFNSLE</sequence>
<dbReference type="InterPro" id="IPR017898">
    <property type="entry name" value="VPS28_N"/>
</dbReference>